<evidence type="ECO:0000256" key="5">
    <source>
        <dbReference type="SAM" id="MobiDB-lite"/>
    </source>
</evidence>
<feature type="compositionally biased region" description="Basic and acidic residues" evidence="5">
    <location>
        <begin position="964"/>
        <end position="974"/>
    </location>
</feature>
<dbReference type="PANTHER" id="PTHR12436:SF3">
    <property type="entry name" value="GERMINAL-CENTER ASSOCIATED NUCLEAR PROTEIN"/>
    <property type="match status" value="1"/>
</dbReference>
<proteinExistence type="inferred from homology"/>
<feature type="domain" description="SAC3/GANP/THP3 conserved" evidence="6">
    <location>
        <begin position="201"/>
        <end position="521"/>
    </location>
</feature>
<dbReference type="InterPro" id="IPR045107">
    <property type="entry name" value="SAC3/GANP/THP3"/>
</dbReference>
<feature type="compositionally biased region" description="Low complexity" evidence="5">
    <location>
        <begin position="773"/>
        <end position="795"/>
    </location>
</feature>
<sequence>MTSPAVNLFGTRGQRGGATNSSTTGRGRGQTSARGSQFQPKGKNSRGRGASQYRDRGRGRGASAGATPTGTPHSGAPAAISNSSQSQPTNSPFAQLNQNTPPSNPFGALQTETNSSFGSPGSAPITSQSTQNAKPIGQGRLKNVSVEDAAKQAQYHERYEQLKIARAKERQHAIKTGHMADPNKPTTLENAITPVGTCTSMCPEFERVERIVQKMVDKSEKYLHPSTGTLQNMETKMLKRFRRSAAGYDEQLPSDIRTPHTLLQTTNYLIRQIVGGSEPLGIVHKFVWDRTRSIRNDFSVQQVTQEDDVKTAVTCLERIARFHIVSLHVLSGPANEEPFDRHQEREQLNNTMLSLIYYYDDNRDRMEFPNEEEFRAYFIIFSIHDQRPDLEARVSNWPSFLLKSPRVKVALELYAAACNTWEYQGTLDARRTNAIAQGFYARFFNIINSQSVSYLMACVAEIYFGYARQTAIRTIWKGYCKTPLSQQHKNEEWTVEEMTKVLHFDDNEQTVKFCEEQDLQLAENADGVLYLNWGNRPVDSVRFSPSSDHAYSNYCVESKRMGRSLVSVILGMSVQEAAQMGMVDKSELHEAAAISESATGDKDDSLFVSAEGNSTPAPVVEPNTSTLESDHPMESPATNILNVFQKSSSPANGALLGADPSATPSSISTPQPPETVAQSPFASIFFGNSEANKAERTAPTGSTASPFAIGSNQTSASAPSQSVFSSPKPTEPPAASVFAPTTSNQPPAPSPFSGLFQPTSEPKSSTAPPNAFAASLSSFTSPQSSSPATQAATPAINPTAQQPTPLVPTANPFFSSSGTKDSSSSEAPAPPAPKTSSIFPGGNSLFSSTGPTPVSNMQDKFPKTSPAGSPASDSSPPAPEPASVFGVPSSTATAEPAAPSSASLFNFSKPAQGSTPPCNFPSTTSTPQPEAEPASSTFGVFSGGNSTIGGPQPSFFGGLSTGHDAAKKFTEDKPNQAYEKPLASASLFGPAPTAPLSFGAPTFQAPKPFLPFSSTPQLTDNKTKKPATIFPKPTTNLSGLFSSAPMNSTFAEDKTQSLASAPSEPVPATKQQGFAGSTGSLESSLSSRDSLTPSNKRKFTDGPPVYETEEEERAAWHRILHRVAEKQARKKAKEQARQREQEREQERERQRELEQANNRKRALEEAALEHSSEEPESKTLRLSDLVPNSAPPRKYSFAETYAKPLPTLPCLERFKASTERKEPIERKGPTDAEIEAAYQARRQLEIDQDELLLSACRIAAETLKNGPKIFDGYEQPASEYPRYSYSPHRSLSASSPYTRSMSPPEKPSHGYKVAYAPDIPGQPLSRTEQRIRRTGAHGLAFIPLDFSKTHVKSLNDKGKEKDKDKDKDKDKEEKDKFSQSR</sequence>
<evidence type="ECO:0000313" key="7">
    <source>
        <dbReference type="EMBL" id="KAJ5109312.1"/>
    </source>
</evidence>
<dbReference type="Gene3D" id="1.25.40.990">
    <property type="match status" value="1"/>
</dbReference>
<feature type="region of interest" description="Disordered" evidence="5">
    <location>
        <begin position="1"/>
        <end position="140"/>
    </location>
</feature>
<feature type="compositionally biased region" description="Basic and acidic residues" evidence="5">
    <location>
        <begin position="1125"/>
        <end position="1154"/>
    </location>
</feature>
<feature type="compositionally biased region" description="Low complexity" evidence="5">
    <location>
        <begin position="1077"/>
        <end position="1094"/>
    </location>
</feature>
<dbReference type="GO" id="GO:0005737">
    <property type="term" value="C:cytoplasm"/>
    <property type="evidence" value="ECO:0007669"/>
    <property type="project" value="TreeGrafter"/>
</dbReference>
<evidence type="ECO:0000259" key="6">
    <source>
        <dbReference type="Pfam" id="PF03399"/>
    </source>
</evidence>
<gene>
    <name evidence="7" type="ORF">N7456_005987</name>
</gene>
<reference evidence="7" key="1">
    <citation type="submission" date="2022-11" db="EMBL/GenBank/DDBJ databases">
        <authorList>
            <person name="Petersen C."/>
        </authorList>
    </citation>
    <scope>NUCLEOTIDE SEQUENCE</scope>
    <source>
        <strain evidence="7">IBT 30069</strain>
    </source>
</reference>
<feature type="compositionally biased region" description="Polar residues" evidence="5">
    <location>
        <begin position="844"/>
        <end position="858"/>
    </location>
</feature>
<evidence type="ECO:0000256" key="2">
    <source>
        <dbReference type="ARBA" id="ARBA00022553"/>
    </source>
</evidence>
<feature type="compositionally biased region" description="Low complexity" evidence="5">
    <location>
        <begin position="815"/>
        <end position="827"/>
    </location>
</feature>
<dbReference type="OrthoDB" id="264795at2759"/>
<feature type="compositionally biased region" description="Low complexity" evidence="5">
    <location>
        <begin position="61"/>
        <end position="72"/>
    </location>
</feature>
<feature type="compositionally biased region" description="Polar residues" evidence="5">
    <location>
        <begin position="1033"/>
        <end position="1060"/>
    </location>
</feature>
<feature type="compositionally biased region" description="Basic and acidic residues" evidence="5">
    <location>
        <begin position="1161"/>
        <end position="1181"/>
    </location>
</feature>
<keyword evidence="8" id="KW-1185">Reference proteome</keyword>
<feature type="compositionally biased region" description="Polar residues" evidence="5">
    <location>
        <begin position="611"/>
        <end position="627"/>
    </location>
</feature>
<reference evidence="7" key="2">
    <citation type="journal article" date="2023" name="IMA Fungus">
        <title>Comparative genomic study of the Penicillium genus elucidates a diverse pangenome and 15 lateral gene transfer events.</title>
        <authorList>
            <person name="Petersen C."/>
            <person name="Sorensen T."/>
            <person name="Nielsen M.R."/>
            <person name="Sondergaard T.E."/>
            <person name="Sorensen J.L."/>
            <person name="Fitzpatrick D.A."/>
            <person name="Frisvad J.C."/>
            <person name="Nielsen K.L."/>
        </authorList>
    </citation>
    <scope>NUCLEOTIDE SEQUENCE</scope>
    <source>
        <strain evidence="7">IBT 30069</strain>
    </source>
</reference>
<feature type="region of interest" description="Disordered" evidence="5">
    <location>
        <begin position="1267"/>
        <end position="1324"/>
    </location>
</feature>
<feature type="compositionally biased region" description="Polar residues" evidence="5">
    <location>
        <begin position="1287"/>
        <end position="1301"/>
    </location>
</feature>
<evidence type="ECO:0000256" key="4">
    <source>
        <dbReference type="ARBA" id="ARBA00038443"/>
    </source>
</evidence>
<feature type="compositionally biased region" description="Basic and acidic residues" evidence="5">
    <location>
        <begin position="1353"/>
        <end position="1381"/>
    </location>
</feature>
<dbReference type="GO" id="GO:0006406">
    <property type="term" value="P:mRNA export from nucleus"/>
    <property type="evidence" value="ECO:0007669"/>
    <property type="project" value="TreeGrafter"/>
</dbReference>
<keyword evidence="3" id="KW-0539">Nucleus</keyword>
<dbReference type="Pfam" id="PF03399">
    <property type="entry name" value="SAC3_GANP"/>
    <property type="match status" value="1"/>
</dbReference>
<accession>A0A9W9G142</accession>
<comment type="caution">
    <text evidence="7">The sequence shown here is derived from an EMBL/GenBank/DDBJ whole genome shotgun (WGS) entry which is preliminary data.</text>
</comment>
<feature type="region of interest" description="Disordered" evidence="5">
    <location>
        <begin position="1125"/>
        <end position="1189"/>
    </location>
</feature>
<dbReference type="GO" id="GO:0070390">
    <property type="term" value="C:transcription export complex 2"/>
    <property type="evidence" value="ECO:0007669"/>
    <property type="project" value="TreeGrafter"/>
</dbReference>
<protein>
    <recommendedName>
        <fullName evidence="6">SAC3/GANP/THP3 conserved domain-containing protein</fullName>
    </recommendedName>
</protein>
<feature type="compositionally biased region" description="Polar residues" evidence="5">
    <location>
        <begin position="904"/>
        <end position="949"/>
    </location>
</feature>
<feature type="region of interest" description="Disordered" evidence="5">
    <location>
        <begin position="1351"/>
        <end position="1381"/>
    </location>
</feature>
<feature type="compositionally biased region" description="Basic and acidic residues" evidence="5">
    <location>
        <begin position="1213"/>
        <end position="1230"/>
    </location>
</feature>
<feature type="region of interest" description="Disordered" evidence="5">
    <location>
        <begin position="1213"/>
        <end position="1232"/>
    </location>
</feature>
<dbReference type="GO" id="GO:0005635">
    <property type="term" value="C:nuclear envelope"/>
    <property type="evidence" value="ECO:0007669"/>
    <property type="project" value="UniProtKB-SubCell"/>
</dbReference>
<organism evidence="7 8">
    <name type="scientific">Penicillium angulare</name>
    <dbReference type="NCBI Taxonomy" id="116970"/>
    <lineage>
        <taxon>Eukaryota</taxon>
        <taxon>Fungi</taxon>
        <taxon>Dikarya</taxon>
        <taxon>Ascomycota</taxon>
        <taxon>Pezizomycotina</taxon>
        <taxon>Eurotiomycetes</taxon>
        <taxon>Eurotiomycetidae</taxon>
        <taxon>Eurotiales</taxon>
        <taxon>Aspergillaceae</taxon>
        <taxon>Penicillium</taxon>
    </lineage>
</organism>
<evidence type="ECO:0000256" key="1">
    <source>
        <dbReference type="ARBA" id="ARBA00004259"/>
    </source>
</evidence>
<dbReference type="Proteomes" id="UP001149165">
    <property type="component" value="Unassembled WGS sequence"/>
</dbReference>
<feature type="compositionally biased region" description="Low complexity" evidence="5">
    <location>
        <begin position="715"/>
        <end position="727"/>
    </location>
</feature>
<feature type="compositionally biased region" description="Polar residues" evidence="5">
    <location>
        <begin position="756"/>
        <end position="768"/>
    </location>
</feature>
<keyword evidence="2" id="KW-0597">Phosphoprotein</keyword>
<name>A0A9W9G142_9EURO</name>
<dbReference type="EMBL" id="JAPQKH010000003">
    <property type="protein sequence ID" value="KAJ5109312.1"/>
    <property type="molecule type" value="Genomic_DNA"/>
</dbReference>
<feature type="compositionally biased region" description="Low complexity" evidence="5">
    <location>
        <begin position="865"/>
        <end position="875"/>
    </location>
</feature>
<feature type="compositionally biased region" description="Polar residues" evidence="5">
    <location>
        <begin position="17"/>
        <end position="39"/>
    </location>
</feature>
<feature type="region of interest" description="Disordered" evidence="5">
    <location>
        <begin position="1008"/>
        <end position="1112"/>
    </location>
</feature>
<feature type="compositionally biased region" description="Low complexity" evidence="5">
    <location>
        <begin position="81"/>
        <end position="92"/>
    </location>
</feature>
<feature type="region of interest" description="Disordered" evidence="5">
    <location>
        <begin position="595"/>
        <end position="635"/>
    </location>
</feature>
<dbReference type="PANTHER" id="PTHR12436">
    <property type="entry name" value="80 KDA MCM3-ASSOCIATED PROTEIN"/>
    <property type="match status" value="1"/>
</dbReference>
<dbReference type="InterPro" id="IPR005062">
    <property type="entry name" value="SAC3/GANP/THP3_conserved"/>
</dbReference>
<feature type="compositionally biased region" description="Low complexity" evidence="5">
    <location>
        <begin position="888"/>
        <end position="903"/>
    </location>
</feature>
<evidence type="ECO:0000256" key="3">
    <source>
        <dbReference type="ARBA" id="ARBA00023242"/>
    </source>
</evidence>
<feature type="region of interest" description="Disordered" evidence="5">
    <location>
        <begin position="651"/>
        <end position="677"/>
    </location>
</feature>
<comment type="similarity">
    <text evidence="4">Belongs to the SAC3 family.</text>
</comment>
<feature type="compositionally biased region" description="Polar residues" evidence="5">
    <location>
        <begin position="699"/>
        <end position="714"/>
    </location>
</feature>
<feature type="compositionally biased region" description="Polar residues" evidence="5">
    <location>
        <begin position="110"/>
        <end position="133"/>
    </location>
</feature>
<feature type="region of interest" description="Disordered" evidence="5">
    <location>
        <begin position="693"/>
        <end position="991"/>
    </location>
</feature>
<dbReference type="FunFam" id="1.25.40.990:FF:000008">
    <property type="entry name" value="Nuclear mRNA export protein SAC3"/>
    <property type="match status" value="1"/>
</dbReference>
<comment type="subcellular location">
    <subcellularLocation>
        <location evidence="1">Nucleus envelope</location>
    </subcellularLocation>
</comment>
<evidence type="ECO:0000313" key="8">
    <source>
        <dbReference type="Proteomes" id="UP001149165"/>
    </source>
</evidence>